<sequence>PTHATYPPPLSRFLSPRITCGRGGSHTNFTARRGSRRSEEKAAVLICDLPRPGRWRRFRFVICHGVGGGRSIRSDAPALLRCTSSHWSRSADEADWPQVADPWI</sequence>
<dbReference type="AlphaFoldDB" id="A0A8R7U6K6"/>
<evidence type="ECO:0000313" key="1">
    <source>
        <dbReference type="EnsemblPlants" id="TuG1812G0400001387.01.T05"/>
    </source>
</evidence>
<dbReference type="EnsemblPlants" id="TuG1812G0400001387.01.T04">
    <property type="protein sequence ID" value="TuG1812G0400001387.01.T04"/>
    <property type="gene ID" value="TuG1812G0400001387.01"/>
</dbReference>
<evidence type="ECO:0000313" key="2">
    <source>
        <dbReference type="Proteomes" id="UP000015106"/>
    </source>
</evidence>
<dbReference type="Gramene" id="TuG1812G0400001387.01.T05">
    <property type="protein sequence ID" value="TuG1812G0400001387.01.T05"/>
    <property type="gene ID" value="TuG1812G0400001387.01"/>
</dbReference>
<dbReference type="EnsemblPlants" id="TuG1812G0400001387.01.T05">
    <property type="protein sequence ID" value="TuG1812G0400001387.01.T05"/>
    <property type="gene ID" value="TuG1812G0400001387.01"/>
</dbReference>
<proteinExistence type="predicted"/>
<reference evidence="2" key="1">
    <citation type="journal article" date="2013" name="Nature">
        <title>Draft genome of the wheat A-genome progenitor Triticum urartu.</title>
        <authorList>
            <person name="Ling H.Q."/>
            <person name="Zhao S."/>
            <person name="Liu D."/>
            <person name="Wang J."/>
            <person name="Sun H."/>
            <person name="Zhang C."/>
            <person name="Fan H."/>
            <person name="Li D."/>
            <person name="Dong L."/>
            <person name="Tao Y."/>
            <person name="Gao C."/>
            <person name="Wu H."/>
            <person name="Li Y."/>
            <person name="Cui Y."/>
            <person name="Guo X."/>
            <person name="Zheng S."/>
            <person name="Wang B."/>
            <person name="Yu K."/>
            <person name="Liang Q."/>
            <person name="Yang W."/>
            <person name="Lou X."/>
            <person name="Chen J."/>
            <person name="Feng M."/>
            <person name="Jian J."/>
            <person name="Zhang X."/>
            <person name="Luo G."/>
            <person name="Jiang Y."/>
            <person name="Liu J."/>
            <person name="Wang Z."/>
            <person name="Sha Y."/>
            <person name="Zhang B."/>
            <person name="Wu H."/>
            <person name="Tang D."/>
            <person name="Shen Q."/>
            <person name="Xue P."/>
            <person name="Zou S."/>
            <person name="Wang X."/>
            <person name="Liu X."/>
            <person name="Wang F."/>
            <person name="Yang Y."/>
            <person name="An X."/>
            <person name="Dong Z."/>
            <person name="Zhang K."/>
            <person name="Zhang X."/>
            <person name="Luo M.C."/>
            <person name="Dvorak J."/>
            <person name="Tong Y."/>
            <person name="Wang J."/>
            <person name="Yang H."/>
            <person name="Li Z."/>
            <person name="Wang D."/>
            <person name="Zhang A."/>
            <person name="Wang J."/>
        </authorList>
    </citation>
    <scope>NUCLEOTIDE SEQUENCE</scope>
    <source>
        <strain evidence="2">cv. G1812</strain>
    </source>
</reference>
<name>A0A8R7U6K6_TRIUA</name>
<reference evidence="1" key="2">
    <citation type="submission" date="2018-03" db="EMBL/GenBank/DDBJ databases">
        <title>The Triticum urartu genome reveals the dynamic nature of wheat genome evolution.</title>
        <authorList>
            <person name="Ling H."/>
            <person name="Ma B."/>
            <person name="Shi X."/>
            <person name="Liu H."/>
            <person name="Dong L."/>
            <person name="Sun H."/>
            <person name="Cao Y."/>
            <person name="Gao Q."/>
            <person name="Zheng S."/>
            <person name="Li Y."/>
            <person name="Yu Y."/>
            <person name="Du H."/>
            <person name="Qi M."/>
            <person name="Li Y."/>
            <person name="Yu H."/>
            <person name="Cui Y."/>
            <person name="Wang N."/>
            <person name="Chen C."/>
            <person name="Wu H."/>
            <person name="Zhao Y."/>
            <person name="Zhang J."/>
            <person name="Li Y."/>
            <person name="Zhou W."/>
            <person name="Zhang B."/>
            <person name="Hu W."/>
            <person name="Eijk M."/>
            <person name="Tang J."/>
            <person name="Witsenboer H."/>
            <person name="Zhao S."/>
            <person name="Li Z."/>
            <person name="Zhang A."/>
            <person name="Wang D."/>
            <person name="Liang C."/>
        </authorList>
    </citation>
    <scope>NUCLEOTIDE SEQUENCE [LARGE SCALE GENOMIC DNA]</scope>
    <source>
        <strain evidence="1">cv. G1812</strain>
    </source>
</reference>
<dbReference type="Proteomes" id="UP000015106">
    <property type="component" value="Chromosome 4"/>
</dbReference>
<protein>
    <submittedName>
        <fullName evidence="1">Uncharacterized protein</fullName>
    </submittedName>
</protein>
<dbReference type="Gramene" id="TuG1812G0400001387.01.T04">
    <property type="protein sequence ID" value="TuG1812G0400001387.01.T04"/>
    <property type="gene ID" value="TuG1812G0400001387.01"/>
</dbReference>
<keyword evidence="2" id="KW-1185">Reference proteome</keyword>
<reference evidence="1" key="3">
    <citation type="submission" date="2022-06" db="UniProtKB">
        <authorList>
            <consortium name="EnsemblPlants"/>
        </authorList>
    </citation>
    <scope>IDENTIFICATION</scope>
</reference>
<accession>A0A8R7U6K6</accession>
<organism evidence="1 2">
    <name type="scientific">Triticum urartu</name>
    <name type="common">Red wild einkorn</name>
    <name type="synonym">Crithodium urartu</name>
    <dbReference type="NCBI Taxonomy" id="4572"/>
    <lineage>
        <taxon>Eukaryota</taxon>
        <taxon>Viridiplantae</taxon>
        <taxon>Streptophyta</taxon>
        <taxon>Embryophyta</taxon>
        <taxon>Tracheophyta</taxon>
        <taxon>Spermatophyta</taxon>
        <taxon>Magnoliopsida</taxon>
        <taxon>Liliopsida</taxon>
        <taxon>Poales</taxon>
        <taxon>Poaceae</taxon>
        <taxon>BOP clade</taxon>
        <taxon>Pooideae</taxon>
        <taxon>Triticodae</taxon>
        <taxon>Triticeae</taxon>
        <taxon>Triticinae</taxon>
        <taxon>Triticum</taxon>
    </lineage>
</organism>